<dbReference type="Gene3D" id="3.40.50.850">
    <property type="entry name" value="Isochorismatase-like"/>
    <property type="match status" value="1"/>
</dbReference>
<name>A0A1I4YSC5_9CLOT</name>
<dbReference type="GO" id="GO:0008936">
    <property type="term" value="F:nicotinamidase activity"/>
    <property type="evidence" value="ECO:0007669"/>
    <property type="project" value="InterPro"/>
</dbReference>
<evidence type="ECO:0000313" key="3">
    <source>
        <dbReference type="Proteomes" id="UP000181899"/>
    </source>
</evidence>
<dbReference type="CDD" id="cd00431">
    <property type="entry name" value="cysteine_hydrolases"/>
    <property type="match status" value="1"/>
</dbReference>
<dbReference type="EMBL" id="FOVK01000001">
    <property type="protein sequence ID" value="SFN40948.1"/>
    <property type="molecule type" value="Genomic_DNA"/>
</dbReference>
<keyword evidence="3" id="KW-1185">Reference proteome</keyword>
<dbReference type="OrthoDB" id="9796485at2"/>
<evidence type="ECO:0000313" key="2">
    <source>
        <dbReference type="EMBL" id="SFN40948.1"/>
    </source>
</evidence>
<gene>
    <name evidence="2" type="ORF">SAMN04488695_101768</name>
</gene>
<dbReference type="InterPro" id="IPR036380">
    <property type="entry name" value="Isochorismatase-like_sf"/>
</dbReference>
<evidence type="ECO:0000259" key="1">
    <source>
        <dbReference type="Pfam" id="PF00857"/>
    </source>
</evidence>
<dbReference type="AlphaFoldDB" id="A0A1I4YSC5"/>
<dbReference type="InterPro" id="IPR044717">
    <property type="entry name" value="NIC1"/>
</dbReference>
<dbReference type="InterPro" id="IPR000868">
    <property type="entry name" value="Isochorismatase-like_dom"/>
</dbReference>
<dbReference type="PANTHER" id="PTHR47297:SF2">
    <property type="entry name" value="OS02G0606800 PROTEIN"/>
    <property type="match status" value="1"/>
</dbReference>
<dbReference type="SUPFAM" id="SSF52499">
    <property type="entry name" value="Isochorismatase-like hydrolases"/>
    <property type="match status" value="1"/>
</dbReference>
<dbReference type="STRING" id="398199.SAMN05421804_101358"/>
<dbReference type="PANTHER" id="PTHR47297">
    <property type="match status" value="1"/>
</dbReference>
<dbReference type="GO" id="GO:0019365">
    <property type="term" value="P:pyridine nucleotide salvage"/>
    <property type="evidence" value="ECO:0007669"/>
    <property type="project" value="InterPro"/>
</dbReference>
<accession>A0A1I4YSC5</accession>
<feature type="domain" description="Isochorismatase-like" evidence="1">
    <location>
        <begin position="4"/>
        <end position="130"/>
    </location>
</feature>
<dbReference type="Proteomes" id="UP000181899">
    <property type="component" value="Unassembled WGS sequence"/>
</dbReference>
<dbReference type="RefSeq" id="WP_074910503.1">
    <property type="nucleotide sequence ID" value="NZ_FOVK01000001.1"/>
</dbReference>
<sequence length="179" mass="20205">MNKLVVVIDMVKGFAEEGTLASKHVKRIIEPIRTYLEHYSGDIVFVSDAHDVDSSEFHDFPVHCIKGTREAEVVDRLQPYAHTSFQKNSVNAFQAESFRMYLMAKLHDYEKISIIGCCTDICILNFALALKSYVTEQNLVKEISVPQDLVATFDGPGHDRVEASESAFHILRTNGIKIE</sequence>
<protein>
    <submittedName>
        <fullName evidence="2">Nicotinamidase-related amidase</fullName>
    </submittedName>
</protein>
<reference evidence="2 3" key="1">
    <citation type="submission" date="2016-10" db="EMBL/GenBank/DDBJ databases">
        <authorList>
            <person name="de Groot N.N."/>
        </authorList>
    </citation>
    <scope>NUCLEOTIDE SEQUENCE [LARGE SCALE GENOMIC DNA]</scope>
    <source>
        <strain evidence="2 3">ML2</strain>
    </source>
</reference>
<dbReference type="Pfam" id="PF00857">
    <property type="entry name" value="Isochorismatase"/>
    <property type="match status" value="1"/>
</dbReference>
<organism evidence="2 3">
    <name type="scientific">Proteiniclasticum ruminis</name>
    <dbReference type="NCBI Taxonomy" id="398199"/>
    <lineage>
        <taxon>Bacteria</taxon>
        <taxon>Bacillati</taxon>
        <taxon>Bacillota</taxon>
        <taxon>Clostridia</taxon>
        <taxon>Eubacteriales</taxon>
        <taxon>Clostridiaceae</taxon>
        <taxon>Proteiniclasticum</taxon>
    </lineage>
</organism>
<proteinExistence type="predicted"/>